<dbReference type="EMBL" id="JTHE03000004">
    <property type="protein sequence ID" value="MCM1981308.1"/>
    <property type="molecule type" value="Genomic_DNA"/>
</dbReference>
<evidence type="ECO:0000259" key="6">
    <source>
        <dbReference type="Pfam" id="PF06803"/>
    </source>
</evidence>
<comment type="subcellular location">
    <subcellularLocation>
        <location evidence="1">Endomembrane system</location>
        <topology evidence="1">Multi-pass membrane protein</topology>
    </subcellularLocation>
</comment>
<gene>
    <name evidence="7" type="ORF">QQ91_0000470</name>
</gene>
<accession>A0ABD4SYA3</accession>
<keyword evidence="3 5" id="KW-1133">Transmembrane helix</keyword>
<protein>
    <submittedName>
        <fullName evidence="7">YkvA family protein</fullName>
    </submittedName>
</protein>
<evidence type="ECO:0000256" key="3">
    <source>
        <dbReference type="ARBA" id="ARBA00022989"/>
    </source>
</evidence>
<sequence>MKSYITALYGWYRQTLRNPRYRWWVILGTAAYLFSPFDLSPDLFPVLGQIDDVAIVSLLVAELSQIAMDYMKSRQKGMGDAEAVEVEAVPVQES</sequence>
<keyword evidence="4 5" id="KW-0472">Membrane</keyword>
<dbReference type="RefSeq" id="WP_166278605.1">
    <property type="nucleotide sequence ID" value="NZ_JTHE03000004.1"/>
</dbReference>
<dbReference type="Pfam" id="PF06803">
    <property type="entry name" value="DUF1232"/>
    <property type="match status" value="1"/>
</dbReference>
<feature type="transmembrane region" description="Helical" evidence="5">
    <location>
        <begin position="21"/>
        <end position="37"/>
    </location>
</feature>
<evidence type="ECO:0000313" key="7">
    <source>
        <dbReference type="EMBL" id="MCM1981308.1"/>
    </source>
</evidence>
<reference evidence="7 8" key="1">
    <citation type="journal article" date="2015" name="Genome Announc.">
        <title>Draft Genome Sequence of Filamentous Marine Cyanobacterium Lyngbya confervoides Strain BDU141951.</title>
        <authorList>
            <person name="Chandrababunaidu M.M."/>
            <person name="Sen D."/>
            <person name="Tripathy S."/>
        </authorList>
    </citation>
    <scope>NUCLEOTIDE SEQUENCE [LARGE SCALE GENOMIC DNA]</scope>
    <source>
        <strain evidence="7 8">BDU141951</strain>
    </source>
</reference>
<evidence type="ECO:0000256" key="4">
    <source>
        <dbReference type="ARBA" id="ARBA00023136"/>
    </source>
</evidence>
<name>A0ABD4SYA3_9CYAN</name>
<evidence type="ECO:0000256" key="5">
    <source>
        <dbReference type="SAM" id="Phobius"/>
    </source>
</evidence>
<feature type="domain" description="DUF1232" evidence="6">
    <location>
        <begin position="22"/>
        <end position="58"/>
    </location>
</feature>
<evidence type="ECO:0000256" key="1">
    <source>
        <dbReference type="ARBA" id="ARBA00004127"/>
    </source>
</evidence>
<keyword evidence="2 5" id="KW-0812">Transmembrane</keyword>
<keyword evidence="8" id="KW-1185">Reference proteome</keyword>
<comment type="caution">
    <text evidence="7">The sequence shown here is derived from an EMBL/GenBank/DDBJ whole genome shotgun (WGS) entry which is preliminary data.</text>
</comment>
<proteinExistence type="predicted"/>
<evidence type="ECO:0000256" key="2">
    <source>
        <dbReference type="ARBA" id="ARBA00022692"/>
    </source>
</evidence>
<dbReference type="GO" id="GO:0012505">
    <property type="term" value="C:endomembrane system"/>
    <property type="evidence" value="ECO:0007669"/>
    <property type="project" value="UniProtKB-SubCell"/>
</dbReference>
<evidence type="ECO:0000313" key="8">
    <source>
        <dbReference type="Proteomes" id="UP000031561"/>
    </source>
</evidence>
<dbReference type="AlphaFoldDB" id="A0ABD4SYA3"/>
<dbReference type="Proteomes" id="UP000031561">
    <property type="component" value="Unassembled WGS sequence"/>
</dbReference>
<dbReference type="InterPro" id="IPR010652">
    <property type="entry name" value="DUF1232"/>
</dbReference>
<organism evidence="7 8">
    <name type="scientific">Lyngbya confervoides BDU141951</name>
    <dbReference type="NCBI Taxonomy" id="1574623"/>
    <lineage>
        <taxon>Bacteria</taxon>
        <taxon>Bacillati</taxon>
        <taxon>Cyanobacteriota</taxon>
        <taxon>Cyanophyceae</taxon>
        <taxon>Oscillatoriophycideae</taxon>
        <taxon>Oscillatoriales</taxon>
        <taxon>Microcoleaceae</taxon>
        <taxon>Lyngbya</taxon>
    </lineage>
</organism>